<dbReference type="InterPro" id="IPR017107">
    <property type="entry name" value="AP1_complex_gsu"/>
</dbReference>
<sequence>RIGYLGAMLLLDERQDVHLLMTNCIKNDLNHSTQYVQGLALCTLGCMGSSEMCRDLAGEVEKLLKTSNSYLRKKAALCAVHVIRKVPELMEMFLPLVPQLVRILKNLIMSGYSPEHDVSGISDPFLQVRILRLLRILGRNDDDSSEAMNDILAQVATNTETSKNVGNAILYETVLTIMDIKSESGLRVLAINILGRFLLNNDKNIRYVALTSLLKTVQTDHNAVQRHRSTIVDCLKDLDVSIKRRAMELSFALVNGNNVRGMMKELLYFLDSCEPEFKADCASGIFLAAEKYAPSKRWHIDTVMRVLTMAGSYVRDDAVPSLIQLITNSVEMHAYTVQRLYKAILGDYSQQPLVQVAAWCIGEYGDLLVSGQCEEEPPIQVTEDEVLDILESILISNMSASVTRGYALTAIMKLSTRFTCNVNRVKKVVSIYSSSIDVELQQRAVEYNALFKKYDHMREHKTKGGKEKENSGQNVAQTLEQEEGVCLIFRRVHIWGKVNALYDVGNYLQILEIHGFHAGLFSTGIPSITAYNKNGLKIDFTFERSNTNPSVTLITIQASNSTELDMTDFVFQAAVPKTFQLQLLSPSSSVIPAFNSGTITQVIKVLNPQKQQLRMRIKLTYNHKGSAIQDLAEVNNFPSQSWQ</sequence>
<dbReference type="Gene3D" id="1.25.10.10">
    <property type="entry name" value="Leucine-rich Repeat Variant"/>
    <property type="match status" value="1"/>
</dbReference>
<accession>A0A8B9GFM3</accession>
<dbReference type="Ensembl" id="ENSACOT00000023485.1">
    <property type="protein sequence ID" value="ENSACOP00000022695.1"/>
    <property type="gene ID" value="ENSACOG00000015375.1"/>
</dbReference>
<dbReference type="InterPro" id="IPR013041">
    <property type="entry name" value="Clathrin_app_Ig-like_sf"/>
</dbReference>
<dbReference type="Gene3D" id="2.60.40.1230">
    <property type="match status" value="1"/>
</dbReference>
<evidence type="ECO:0000256" key="5">
    <source>
        <dbReference type="ARBA" id="ARBA00022927"/>
    </source>
</evidence>
<keyword evidence="6 10" id="KW-0333">Golgi apparatus</keyword>
<dbReference type="InterPro" id="IPR050840">
    <property type="entry name" value="Adaptor_Complx_Large_Subunit"/>
</dbReference>
<dbReference type="InterPro" id="IPR008152">
    <property type="entry name" value="Clathrin_a/b/g-adaptin_app_Ig"/>
</dbReference>
<keyword evidence="8 10" id="KW-0968">Cytoplasmic vesicle</keyword>
<dbReference type="SUPFAM" id="SSF49348">
    <property type="entry name" value="Clathrin adaptor appendage domain"/>
    <property type="match status" value="1"/>
</dbReference>
<evidence type="ECO:0000256" key="10">
    <source>
        <dbReference type="PIRNR" id="PIRNR037094"/>
    </source>
</evidence>
<proteinExistence type="inferred from homology"/>
<evidence type="ECO:0000256" key="7">
    <source>
        <dbReference type="ARBA" id="ARBA00023136"/>
    </source>
</evidence>
<dbReference type="GO" id="GO:0016192">
    <property type="term" value="P:vesicle-mediated transport"/>
    <property type="evidence" value="ECO:0007669"/>
    <property type="project" value="InterPro"/>
</dbReference>
<feature type="domain" description="GAE" evidence="11">
    <location>
        <begin position="523"/>
        <end position="638"/>
    </location>
</feature>
<dbReference type="SUPFAM" id="SSF48371">
    <property type="entry name" value="ARM repeat"/>
    <property type="match status" value="1"/>
</dbReference>
<keyword evidence="5 10" id="KW-0653">Protein transport</keyword>
<protein>
    <recommendedName>
        <fullName evidence="10">AP-1 complex subunit gamma</fullName>
    </recommendedName>
</protein>
<dbReference type="SMART" id="SM00809">
    <property type="entry name" value="Alpha_adaptinC2"/>
    <property type="match status" value="1"/>
</dbReference>
<dbReference type="GO" id="GO:0030121">
    <property type="term" value="C:AP-1 adaptor complex"/>
    <property type="evidence" value="ECO:0007669"/>
    <property type="project" value="InterPro"/>
</dbReference>
<dbReference type="FunFam" id="2.60.40.1230:FF:000002">
    <property type="entry name" value="AP-1 complex subunit gamma"/>
    <property type="match status" value="1"/>
</dbReference>
<evidence type="ECO:0000256" key="2">
    <source>
        <dbReference type="ARBA" id="ARBA00004555"/>
    </source>
</evidence>
<evidence type="ECO:0000256" key="4">
    <source>
        <dbReference type="ARBA" id="ARBA00022448"/>
    </source>
</evidence>
<evidence type="ECO:0000256" key="9">
    <source>
        <dbReference type="ARBA" id="ARBA00029433"/>
    </source>
</evidence>
<comment type="subcellular location">
    <subcellularLocation>
        <location evidence="1">Cytoplasmic vesicle membrane</location>
    </subcellularLocation>
    <subcellularLocation>
        <location evidence="9">Endomembrane system</location>
        <topology evidence="9">Peripheral membrane protein</topology>
        <orientation evidence="9">Cytoplasmic side</orientation>
    </subcellularLocation>
    <subcellularLocation>
        <location evidence="2">Golgi apparatus</location>
    </subcellularLocation>
</comment>
<dbReference type="AlphaFoldDB" id="A0A8B9GFM3"/>
<evidence type="ECO:0000256" key="1">
    <source>
        <dbReference type="ARBA" id="ARBA00004156"/>
    </source>
</evidence>
<dbReference type="PROSITE" id="PS50180">
    <property type="entry name" value="GAE"/>
    <property type="match status" value="1"/>
</dbReference>
<keyword evidence="13" id="KW-1185">Reference proteome</keyword>
<dbReference type="InterPro" id="IPR002553">
    <property type="entry name" value="Clathrin/coatomer_adapt-like_N"/>
</dbReference>
<dbReference type="InterPro" id="IPR016024">
    <property type="entry name" value="ARM-type_fold"/>
</dbReference>
<evidence type="ECO:0000259" key="11">
    <source>
        <dbReference type="PROSITE" id="PS50180"/>
    </source>
</evidence>
<name>A0A8B9GFM3_9PSIT</name>
<evidence type="ECO:0000256" key="3">
    <source>
        <dbReference type="ARBA" id="ARBA00006613"/>
    </source>
</evidence>
<dbReference type="InterPro" id="IPR008153">
    <property type="entry name" value="GAE_dom"/>
</dbReference>
<reference evidence="12" key="2">
    <citation type="submission" date="2025-09" db="UniProtKB">
        <authorList>
            <consortium name="Ensembl"/>
        </authorList>
    </citation>
    <scope>IDENTIFICATION</scope>
</reference>
<evidence type="ECO:0000256" key="8">
    <source>
        <dbReference type="ARBA" id="ARBA00023329"/>
    </source>
</evidence>
<dbReference type="Pfam" id="PF01602">
    <property type="entry name" value="Adaptin_N"/>
    <property type="match status" value="1"/>
</dbReference>
<dbReference type="PIRSF" id="PIRSF037094">
    <property type="entry name" value="AP1_complex_gamma"/>
    <property type="match status" value="1"/>
</dbReference>
<evidence type="ECO:0000313" key="12">
    <source>
        <dbReference type="Ensembl" id="ENSACOP00000022695.1"/>
    </source>
</evidence>
<dbReference type="Proteomes" id="UP000694522">
    <property type="component" value="Unplaced"/>
</dbReference>
<dbReference type="InterPro" id="IPR011989">
    <property type="entry name" value="ARM-like"/>
</dbReference>
<dbReference type="PANTHER" id="PTHR22780">
    <property type="entry name" value="ADAPTIN, ALPHA/GAMMA/EPSILON"/>
    <property type="match status" value="1"/>
</dbReference>
<keyword evidence="7 10" id="KW-0472">Membrane</keyword>
<evidence type="ECO:0000313" key="13">
    <source>
        <dbReference type="Proteomes" id="UP000694522"/>
    </source>
</evidence>
<organism evidence="12 13">
    <name type="scientific">Amazona collaria</name>
    <name type="common">yellow-billed parrot</name>
    <dbReference type="NCBI Taxonomy" id="241587"/>
    <lineage>
        <taxon>Eukaryota</taxon>
        <taxon>Metazoa</taxon>
        <taxon>Chordata</taxon>
        <taxon>Craniata</taxon>
        <taxon>Vertebrata</taxon>
        <taxon>Euteleostomi</taxon>
        <taxon>Archelosauria</taxon>
        <taxon>Archosauria</taxon>
        <taxon>Dinosauria</taxon>
        <taxon>Saurischia</taxon>
        <taxon>Theropoda</taxon>
        <taxon>Coelurosauria</taxon>
        <taxon>Aves</taxon>
        <taxon>Neognathae</taxon>
        <taxon>Neoaves</taxon>
        <taxon>Telluraves</taxon>
        <taxon>Australaves</taxon>
        <taxon>Psittaciformes</taxon>
        <taxon>Psittacidae</taxon>
        <taxon>Amazona</taxon>
    </lineage>
</organism>
<dbReference type="Pfam" id="PF02883">
    <property type="entry name" value="Alpha_adaptinC2"/>
    <property type="match status" value="1"/>
</dbReference>
<evidence type="ECO:0000256" key="6">
    <source>
        <dbReference type="ARBA" id="ARBA00023034"/>
    </source>
</evidence>
<reference evidence="12" key="1">
    <citation type="submission" date="2025-08" db="UniProtKB">
        <authorList>
            <consortium name="Ensembl"/>
        </authorList>
    </citation>
    <scope>IDENTIFICATION</scope>
</reference>
<keyword evidence="4 10" id="KW-0813">Transport</keyword>
<dbReference type="GO" id="GO:0006886">
    <property type="term" value="P:intracellular protein transport"/>
    <property type="evidence" value="ECO:0007669"/>
    <property type="project" value="UniProtKB-UniRule"/>
</dbReference>
<comment type="similarity">
    <text evidence="3 10">Belongs to the adaptor complexes large subunit family.</text>
</comment>